<accession>A0A1M5JB10</accession>
<feature type="binding site" evidence="9">
    <location>
        <position position="91"/>
    </location>
    <ligand>
        <name>Mg(2+)</name>
        <dbReference type="ChEBI" id="CHEBI:18420"/>
    </ligand>
</feature>
<evidence type="ECO:0000256" key="3">
    <source>
        <dbReference type="ARBA" id="ARBA00022723"/>
    </source>
</evidence>
<feature type="binding site" evidence="9">
    <location>
        <position position="167"/>
    </location>
    <ligand>
        <name>2-[(2R,5Z)-2-carboxy-4-methylthiazol-5(2H)-ylidene]ethyl phosphate</name>
        <dbReference type="ChEBI" id="CHEBI:62899"/>
    </ligand>
</feature>
<dbReference type="STRING" id="1123382.SAMN02745221_00044"/>
<proteinExistence type="inferred from homology"/>
<dbReference type="GO" id="GO:0009229">
    <property type="term" value="P:thiamine diphosphate biosynthetic process"/>
    <property type="evidence" value="ECO:0007669"/>
    <property type="project" value="UniProtKB-UniRule"/>
</dbReference>
<dbReference type="RefSeq" id="WP_073088776.1">
    <property type="nucleotide sequence ID" value="NZ_FQWY01000002.1"/>
</dbReference>
<feature type="binding site" evidence="9">
    <location>
        <position position="139"/>
    </location>
    <ligand>
        <name>4-amino-2-methyl-5-(diphosphooxymethyl)pyrimidine</name>
        <dbReference type="ChEBI" id="CHEBI:57841"/>
    </ligand>
</feature>
<dbReference type="GO" id="GO:0009228">
    <property type="term" value="P:thiamine biosynthetic process"/>
    <property type="evidence" value="ECO:0007669"/>
    <property type="project" value="UniProtKB-KW"/>
</dbReference>
<comment type="similarity">
    <text evidence="9 10">Belongs to the thiamine-phosphate synthase family.</text>
</comment>
<feature type="binding site" evidence="9">
    <location>
        <begin position="39"/>
        <end position="43"/>
    </location>
    <ligand>
        <name>4-amino-2-methyl-5-(diphosphooxymethyl)pyrimidine</name>
        <dbReference type="ChEBI" id="CHEBI:57841"/>
    </ligand>
</feature>
<comment type="function">
    <text evidence="9">Condenses 4-methyl-5-(beta-hydroxyethyl)thiazole monophosphate (THZ-P) and 2-methyl-4-amino-5-hydroxymethyl pyrimidine pyrophosphate (HMP-PP) to form thiamine monophosphate (TMP).</text>
</comment>
<dbReference type="GO" id="GO:0000287">
    <property type="term" value="F:magnesium ion binding"/>
    <property type="evidence" value="ECO:0007669"/>
    <property type="project" value="UniProtKB-UniRule"/>
</dbReference>
<dbReference type="PANTHER" id="PTHR20857:SF23">
    <property type="entry name" value="THIAMINE BIOSYNTHETIC BIFUNCTIONAL ENZYME"/>
    <property type="match status" value="1"/>
</dbReference>
<dbReference type="UniPathway" id="UPA00060">
    <property type="reaction ID" value="UER00141"/>
</dbReference>
<dbReference type="InterPro" id="IPR013785">
    <property type="entry name" value="Aldolase_TIM"/>
</dbReference>
<dbReference type="PANTHER" id="PTHR20857">
    <property type="entry name" value="THIAMINE-PHOSPHATE PYROPHOSPHORYLASE"/>
    <property type="match status" value="1"/>
</dbReference>
<dbReference type="CDD" id="cd00564">
    <property type="entry name" value="TMP_TenI"/>
    <property type="match status" value="1"/>
</dbReference>
<evidence type="ECO:0000256" key="10">
    <source>
        <dbReference type="RuleBase" id="RU003826"/>
    </source>
</evidence>
<comment type="caution">
    <text evidence="9">Lacks conserved residue(s) required for the propagation of feature annotation.</text>
</comment>
<dbReference type="Pfam" id="PF02581">
    <property type="entry name" value="TMP-TENI"/>
    <property type="match status" value="1"/>
</dbReference>
<dbReference type="GO" id="GO:0004789">
    <property type="term" value="F:thiamine-phosphate diphosphorylase activity"/>
    <property type="evidence" value="ECO:0007669"/>
    <property type="project" value="UniProtKB-UniRule"/>
</dbReference>
<keyword evidence="2 9" id="KW-0808">Transferase</keyword>
<feature type="binding site" evidence="9">
    <location>
        <begin position="136"/>
        <end position="138"/>
    </location>
    <ligand>
        <name>2-[(2R,5Z)-2-carboxy-4-methylthiazol-5(2H)-ylidene]ethyl phosphate</name>
        <dbReference type="ChEBI" id="CHEBI:62899"/>
    </ligand>
</feature>
<dbReference type="AlphaFoldDB" id="A0A1M5JB10"/>
<evidence type="ECO:0000256" key="11">
    <source>
        <dbReference type="RuleBase" id="RU004253"/>
    </source>
</evidence>
<feature type="domain" description="Thiamine phosphate synthase/TenI" evidence="12">
    <location>
        <begin position="9"/>
        <end position="189"/>
    </location>
</feature>
<comment type="cofactor">
    <cofactor evidence="9">
        <name>Mg(2+)</name>
        <dbReference type="ChEBI" id="CHEBI:18420"/>
    </cofactor>
    <text evidence="9">Binds 1 Mg(2+) ion per subunit.</text>
</comment>
<comment type="catalytic activity">
    <reaction evidence="6 9 10">
        <text>4-methyl-5-(2-phosphooxyethyl)-thiazole + 4-amino-2-methyl-5-(diphosphooxymethyl)pyrimidine + H(+) = thiamine phosphate + diphosphate</text>
        <dbReference type="Rhea" id="RHEA:22328"/>
        <dbReference type="ChEBI" id="CHEBI:15378"/>
        <dbReference type="ChEBI" id="CHEBI:33019"/>
        <dbReference type="ChEBI" id="CHEBI:37575"/>
        <dbReference type="ChEBI" id="CHEBI:57841"/>
        <dbReference type="ChEBI" id="CHEBI:58296"/>
        <dbReference type="EC" id="2.5.1.3"/>
    </reaction>
</comment>
<dbReference type="EMBL" id="FQWY01000002">
    <property type="protein sequence ID" value="SHG37752.1"/>
    <property type="molecule type" value="Genomic_DNA"/>
</dbReference>
<dbReference type="NCBIfam" id="TIGR00693">
    <property type="entry name" value="thiE"/>
    <property type="match status" value="1"/>
</dbReference>
<dbReference type="InterPro" id="IPR036206">
    <property type="entry name" value="ThiamineP_synth_sf"/>
</dbReference>
<dbReference type="InterPro" id="IPR034291">
    <property type="entry name" value="TMP_synthase"/>
</dbReference>
<evidence type="ECO:0000256" key="4">
    <source>
        <dbReference type="ARBA" id="ARBA00022842"/>
    </source>
</evidence>
<dbReference type="HAMAP" id="MF_00097">
    <property type="entry name" value="TMP_synthase"/>
    <property type="match status" value="1"/>
</dbReference>
<evidence type="ECO:0000256" key="6">
    <source>
        <dbReference type="ARBA" id="ARBA00047334"/>
    </source>
</evidence>
<comment type="catalytic activity">
    <reaction evidence="8 9 10">
        <text>2-[(2R,5Z)-2-carboxy-4-methylthiazol-5(2H)-ylidene]ethyl phosphate + 4-amino-2-methyl-5-(diphosphooxymethyl)pyrimidine + 2 H(+) = thiamine phosphate + CO2 + diphosphate</text>
        <dbReference type="Rhea" id="RHEA:47844"/>
        <dbReference type="ChEBI" id="CHEBI:15378"/>
        <dbReference type="ChEBI" id="CHEBI:16526"/>
        <dbReference type="ChEBI" id="CHEBI:33019"/>
        <dbReference type="ChEBI" id="CHEBI:37575"/>
        <dbReference type="ChEBI" id="CHEBI:57841"/>
        <dbReference type="ChEBI" id="CHEBI:62899"/>
        <dbReference type="EC" id="2.5.1.3"/>
    </reaction>
</comment>
<dbReference type="FunFam" id="3.20.20.70:FF:000096">
    <property type="entry name" value="Thiamine-phosphate synthase"/>
    <property type="match status" value="1"/>
</dbReference>
<comment type="catalytic activity">
    <reaction evidence="7 9 10">
        <text>2-(2-carboxy-4-methylthiazol-5-yl)ethyl phosphate + 4-amino-2-methyl-5-(diphosphooxymethyl)pyrimidine + 2 H(+) = thiamine phosphate + CO2 + diphosphate</text>
        <dbReference type="Rhea" id="RHEA:47848"/>
        <dbReference type="ChEBI" id="CHEBI:15378"/>
        <dbReference type="ChEBI" id="CHEBI:16526"/>
        <dbReference type="ChEBI" id="CHEBI:33019"/>
        <dbReference type="ChEBI" id="CHEBI:37575"/>
        <dbReference type="ChEBI" id="CHEBI:57841"/>
        <dbReference type="ChEBI" id="CHEBI:62890"/>
        <dbReference type="EC" id="2.5.1.3"/>
    </reaction>
</comment>
<dbReference type="SUPFAM" id="SSF51391">
    <property type="entry name" value="Thiamin phosphate synthase"/>
    <property type="match status" value="1"/>
</dbReference>
<evidence type="ECO:0000313" key="14">
    <source>
        <dbReference type="Proteomes" id="UP000242329"/>
    </source>
</evidence>
<evidence type="ECO:0000256" key="2">
    <source>
        <dbReference type="ARBA" id="ARBA00022679"/>
    </source>
</evidence>
<keyword evidence="14" id="KW-1185">Reference proteome</keyword>
<feature type="binding site" evidence="9">
    <location>
        <position position="72"/>
    </location>
    <ligand>
        <name>Mg(2+)</name>
        <dbReference type="ChEBI" id="CHEBI:18420"/>
    </ligand>
</feature>
<evidence type="ECO:0000259" key="12">
    <source>
        <dbReference type="Pfam" id="PF02581"/>
    </source>
</evidence>
<evidence type="ECO:0000256" key="7">
    <source>
        <dbReference type="ARBA" id="ARBA00047851"/>
    </source>
</evidence>
<reference evidence="14" key="1">
    <citation type="submission" date="2016-11" db="EMBL/GenBank/DDBJ databases">
        <authorList>
            <person name="Varghese N."/>
            <person name="Submissions S."/>
        </authorList>
    </citation>
    <scope>NUCLEOTIDE SEQUENCE [LARGE SCALE GENOMIC DNA]</scope>
    <source>
        <strain evidence="14">DSM 11003</strain>
    </source>
</reference>
<evidence type="ECO:0000256" key="5">
    <source>
        <dbReference type="ARBA" id="ARBA00022977"/>
    </source>
</evidence>
<evidence type="ECO:0000313" key="13">
    <source>
        <dbReference type="EMBL" id="SHG37752.1"/>
    </source>
</evidence>
<evidence type="ECO:0000256" key="8">
    <source>
        <dbReference type="ARBA" id="ARBA00047883"/>
    </source>
</evidence>
<gene>
    <name evidence="9" type="primary">thiE</name>
    <name evidence="13" type="ORF">SAMN02745221_00044</name>
</gene>
<name>A0A1M5JB10_9FIRM</name>
<dbReference type="Proteomes" id="UP000242329">
    <property type="component" value="Unassembled WGS sequence"/>
</dbReference>
<feature type="binding site" evidence="9">
    <location>
        <position position="71"/>
    </location>
    <ligand>
        <name>4-amino-2-methyl-5-(diphosphooxymethyl)pyrimidine</name>
        <dbReference type="ChEBI" id="CHEBI:57841"/>
    </ligand>
</feature>
<keyword evidence="4 9" id="KW-0460">Magnesium</keyword>
<dbReference type="InterPro" id="IPR022998">
    <property type="entry name" value="ThiamineP_synth_TenI"/>
</dbReference>
<dbReference type="OrthoDB" id="9812206at2"/>
<sequence length="209" mass="22562">MKKPIDYSLYLIADVQFLPPFNPVEKILQAVAGGVTIVQLRAKKLPDRDFYQLAQKIKEVLSPLAIPFIVDDRIDIALAVDADGVHLGQKDLPVKVARHLLGSQKIIGLTANRREEALSGEKEGADYLGIGPVFPTSTKENPAPVIGPDRFKALISQLVLPVVAIGGINPERALELKTSGAAGIAVSSFILQNPDPEKAACLLMKAWKN</sequence>
<protein>
    <recommendedName>
        <fullName evidence="9">Thiamine-phosphate synthase</fullName>
        <shortName evidence="9">TP synthase</shortName>
        <shortName evidence="9">TPS</shortName>
        <ecNumber evidence="9">2.5.1.3</ecNumber>
    </recommendedName>
    <alternativeName>
        <fullName evidence="9">Thiamine-phosphate pyrophosphorylase</fullName>
        <shortName evidence="9">TMP pyrophosphorylase</shortName>
        <shortName evidence="9">TMP-PPase</shortName>
    </alternativeName>
</protein>
<dbReference type="Gene3D" id="3.20.20.70">
    <property type="entry name" value="Aldolase class I"/>
    <property type="match status" value="1"/>
</dbReference>
<dbReference type="EC" id="2.5.1.3" evidence="9"/>
<keyword evidence="3 9" id="KW-0479">Metal-binding</keyword>
<evidence type="ECO:0000256" key="1">
    <source>
        <dbReference type="ARBA" id="ARBA00005165"/>
    </source>
</evidence>
<dbReference type="GO" id="GO:0005737">
    <property type="term" value="C:cytoplasm"/>
    <property type="evidence" value="ECO:0007669"/>
    <property type="project" value="TreeGrafter"/>
</dbReference>
<organism evidence="13 14">
    <name type="scientific">Thermosyntropha lipolytica DSM 11003</name>
    <dbReference type="NCBI Taxonomy" id="1123382"/>
    <lineage>
        <taxon>Bacteria</taxon>
        <taxon>Bacillati</taxon>
        <taxon>Bacillota</taxon>
        <taxon>Clostridia</taxon>
        <taxon>Eubacteriales</taxon>
        <taxon>Syntrophomonadaceae</taxon>
        <taxon>Thermosyntropha</taxon>
    </lineage>
</organism>
<feature type="binding site" evidence="9">
    <location>
        <position position="110"/>
    </location>
    <ligand>
        <name>4-amino-2-methyl-5-(diphosphooxymethyl)pyrimidine</name>
        <dbReference type="ChEBI" id="CHEBI:57841"/>
    </ligand>
</feature>
<comment type="pathway">
    <text evidence="1 9 11">Cofactor biosynthesis; thiamine diphosphate biosynthesis; thiamine phosphate from 4-amino-2-methyl-5-diphosphomethylpyrimidine and 4-methyl-5-(2-phosphoethyl)-thiazole: step 1/1.</text>
</comment>
<keyword evidence="5 9" id="KW-0784">Thiamine biosynthesis</keyword>
<evidence type="ECO:0000256" key="9">
    <source>
        <dbReference type="HAMAP-Rule" id="MF_00097"/>
    </source>
</evidence>